<protein>
    <submittedName>
        <fullName evidence="1">Uncharacterized protein</fullName>
    </submittedName>
</protein>
<evidence type="ECO:0000313" key="2">
    <source>
        <dbReference type="Proteomes" id="UP000242886"/>
    </source>
</evidence>
<accession>A0A7Z7MVN6</accession>
<dbReference type="EMBL" id="LT837803">
    <property type="protein sequence ID" value="SMB28170.1"/>
    <property type="molecule type" value="Genomic_DNA"/>
</dbReference>
<dbReference type="AlphaFoldDB" id="A0A7Z7MVN6"/>
<keyword evidence="2" id="KW-1185">Reference proteome</keyword>
<organism evidence="1 2">
    <name type="scientific">Sterolibacterium denitrificans</name>
    <dbReference type="NCBI Taxonomy" id="157592"/>
    <lineage>
        <taxon>Bacteria</taxon>
        <taxon>Pseudomonadati</taxon>
        <taxon>Pseudomonadota</taxon>
        <taxon>Betaproteobacteria</taxon>
        <taxon>Nitrosomonadales</taxon>
        <taxon>Sterolibacteriaceae</taxon>
        <taxon>Sterolibacterium</taxon>
    </lineage>
</organism>
<dbReference type="Proteomes" id="UP000242886">
    <property type="component" value="Chromosome SDENCHOL"/>
</dbReference>
<gene>
    <name evidence="1" type="ORF">SDENCHOL_20582</name>
</gene>
<evidence type="ECO:0000313" key="1">
    <source>
        <dbReference type="EMBL" id="SMB28170.1"/>
    </source>
</evidence>
<proteinExistence type="predicted"/>
<name>A0A7Z7MVN6_9PROT</name>
<reference evidence="1" key="1">
    <citation type="submission" date="2017-03" db="EMBL/GenBank/DDBJ databases">
        <authorList>
            <consortium name="AG Boll"/>
        </authorList>
    </citation>
    <scope>NUCLEOTIDE SEQUENCE [LARGE SCALE GENOMIC DNA]</scope>
    <source>
        <strain evidence="1">Chol</strain>
    </source>
</reference>
<sequence length="65" mass="7220">MRGRILRVWNVGVVVSLEMTQASTDLSSKCHLLFAITTNHLTDSERPFSLFGQINRADVTIQTSG</sequence>